<feature type="domain" description="NACHT" evidence="4">
    <location>
        <begin position="325"/>
        <end position="459"/>
    </location>
</feature>
<reference evidence="5" key="3">
    <citation type="submission" date="2025-09" db="UniProtKB">
        <authorList>
            <consortium name="Ensembl"/>
        </authorList>
    </citation>
    <scope>IDENTIFICATION</scope>
</reference>
<dbReference type="Gene3D" id="3.40.50.300">
    <property type="entry name" value="P-loop containing nucleotide triphosphate hydrolases"/>
    <property type="match status" value="1"/>
</dbReference>
<reference evidence="5" key="2">
    <citation type="submission" date="2025-08" db="UniProtKB">
        <authorList>
            <consortium name="Ensembl"/>
        </authorList>
    </citation>
    <scope>IDENTIFICATION</scope>
</reference>
<evidence type="ECO:0000256" key="2">
    <source>
        <dbReference type="ARBA" id="ARBA00022737"/>
    </source>
</evidence>
<dbReference type="InterPro" id="IPR029495">
    <property type="entry name" value="NACHT-assoc"/>
</dbReference>
<dbReference type="Pfam" id="PF17776">
    <property type="entry name" value="NLRC4_HD2"/>
    <property type="match status" value="1"/>
</dbReference>
<dbReference type="SMART" id="SM01288">
    <property type="entry name" value="FISNA"/>
    <property type="match status" value="1"/>
</dbReference>
<accession>A0A673BWU0</accession>
<dbReference type="InterPro" id="IPR051261">
    <property type="entry name" value="NLR"/>
</dbReference>
<evidence type="ECO:0000256" key="1">
    <source>
        <dbReference type="ARBA" id="ARBA00022614"/>
    </source>
</evidence>
<dbReference type="AlphaFoldDB" id="A0A673BWU0"/>
<dbReference type="Ensembl" id="ENSSORT00005047419.1">
    <property type="protein sequence ID" value="ENSSORP00005046260.1"/>
    <property type="gene ID" value="ENSSORG00005021186.1"/>
</dbReference>
<reference evidence="5" key="1">
    <citation type="submission" date="2019-06" db="EMBL/GenBank/DDBJ databases">
        <authorList>
            <consortium name="Wellcome Sanger Institute Data Sharing"/>
        </authorList>
    </citation>
    <scope>NUCLEOTIDE SEQUENCE [LARGE SCALE GENOMIC DNA]</scope>
</reference>
<organism evidence="5 6">
    <name type="scientific">Sphaeramia orbicularis</name>
    <name type="common">orbiculate cardinalfish</name>
    <dbReference type="NCBI Taxonomy" id="375764"/>
    <lineage>
        <taxon>Eukaryota</taxon>
        <taxon>Metazoa</taxon>
        <taxon>Chordata</taxon>
        <taxon>Craniata</taxon>
        <taxon>Vertebrata</taxon>
        <taxon>Euteleostomi</taxon>
        <taxon>Actinopterygii</taxon>
        <taxon>Neopterygii</taxon>
        <taxon>Teleostei</taxon>
        <taxon>Neoteleostei</taxon>
        <taxon>Acanthomorphata</taxon>
        <taxon>Gobiaria</taxon>
        <taxon>Kurtiformes</taxon>
        <taxon>Apogonoidei</taxon>
        <taxon>Apogonidae</taxon>
        <taxon>Apogoninae</taxon>
        <taxon>Sphaeramia</taxon>
    </lineage>
</organism>
<dbReference type="Pfam" id="PF05729">
    <property type="entry name" value="NACHT"/>
    <property type="match status" value="1"/>
</dbReference>
<dbReference type="FunCoup" id="A0A673BWU0">
    <property type="interactions" value="97"/>
</dbReference>
<evidence type="ECO:0000259" key="4">
    <source>
        <dbReference type="PROSITE" id="PS50837"/>
    </source>
</evidence>
<dbReference type="Proteomes" id="UP000472271">
    <property type="component" value="Chromosome 14"/>
</dbReference>
<evidence type="ECO:0000313" key="6">
    <source>
        <dbReference type="Proteomes" id="UP000472271"/>
    </source>
</evidence>
<dbReference type="InterPro" id="IPR007111">
    <property type="entry name" value="NACHT_NTPase"/>
</dbReference>
<gene>
    <name evidence="5" type="primary">nlrc3l1</name>
</gene>
<dbReference type="InterPro" id="IPR011029">
    <property type="entry name" value="DEATH-like_dom_sf"/>
</dbReference>
<feature type="compositionally biased region" description="Low complexity" evidence="3">
    <location>
        <begin position="13"/>
        <end position="27"/>
    </location>
</feature>
<keyword evidence="2" id="KW-0677">Repeat</keyword>
<keyword evidence="1" id="KW-0433">Leucine-rich repeat</keyword>
<evidence type="ECO:0000313" key="5">
    <source>
        <dbReference type="Ensembl" id="ENSSORP00005046260.1"/>
    </source>
</evidence>
<dbReference type="Gene3D" id="1.10.533.10">
    <property type="entry name" value="Death Domain, Fas"/>
    <property type="match status" value="1"/>
</dbReference>
<dbReference type="SUPFAM" id="SSF52540">
    <property type="entry name" value="P-loop containing nucleoside triphosphate hydrolases"/>
    <property type="match status" value="1"/>
</dbReference>
<dbReference type="InParanoid" id="A0A673BWU0"/>
<proteinExistence type="predicted"/>
<dbReference type="InterPro" id="IPR041267">
    <property type="entry name" value="NLRP_HD2"/>
</dbReference>
<keyword evidence="6" id="KW-1185">Reference proteome</keyword>
<feature type="region of interest" description="Disordered" evidence="3">
    <location>
        <begin position="1"/>
        <end position="53"/>
    </location>
</feature>
<dbReference type="PANTHER" id="PTHR24106">
    <property type="entry name" value="NACHT, LRR AND CARD DOMAINS-CONTAINING"/>
    <property type="match status" value="1"/>
</dbReference>
<sequence>MDDSELFEDMATPSGSSDGDAPASGGSEYPEDEEDDGLYYIPPRRPSLDLGPDPMDTSEWHYVDQALSPALSYHSMSSDYIECSAEMADENGFSTSVHLERLDSYSSSYSLDSDDCEKRTQKVQDKDDTASETFILPELIEDFSEPVHPSLTVAFVFKAICKVLGRLKDLEFKRFKKILWQRYPQTFNTPFESMDMVDVVDRVLECYSLRVSIQIVRCALVDIEVYRMVDFLDTLCIHNEVRHDLCQTLKEKYNTVCIDLNPEGEKRPLDDVYTNLYMTRENNNGPNIEHEVLTIGKLSTNNEGETRMSPGEIFDEEWVKDNYVSIALINGAAGSGKSMAVRRLILDWAEGKSHEHVTFLFPLFVRDLKKYEDSEISLVEIIETLYPETKKLRTSDYTSSESVMVIVIDGLDEHSGKLDFENTEIMTDLETPKNLNVILVNIIRGRLLYHSRVLLTSRPQMRPVIPWDTHHMVFEVRGFCDPEKDEYFKKKIKDPSQAAQVIEYVNSSKTLRIMCHLPLFCSLVAEECLRIKTERGPQAELPTSLTYMYTKLMLLLMRQLRRFRAPDLPPNEELEFIMSLGKLAFNLLEKGKFRITKISWKDCKGIDKEAITRTGLCYQFLISLHVLYHEVAVSFIHATMQEYLASLYVFLSFRNQGKNIFEQQQKGKLSRMLRSKNMEVFKSAVERSLLCEDGKLDFFLRFLCGMANKKNMELLQTFFIPSAKWTSVIEETDAHIRKRIAENQFPARNDNLKHCLVELGVQQAASI</sequence>
<dbReference type="OrthoDB" id="120976at2759"/>
<name>A0A673BWU0_9TELE</name>
<dbReference type="Pfam" id="PF14484">
    <property type="entry name" value="FISNA"/>
    <property type="match status" value="1"/>
</dbReference>
<evidence type="ECO:0000256" key="3">
    <source>
        <dbReference type="SAM" id="MobiDB-lite"/>
    </source>
</evidence>
<dbReference type="InterPro" id="IPR027417">
    <property type="entry name" value="P-loop_NTPase"/>
</dbReference>
<dbReference type="PROSITE" id="PS50837">
    <property type="entry name" value="NACHT"/>
    <property type="match status" value="1"/>
</dbReference>
<protein>
    <submittedName>
        <fullName evidence="5">NLR family CARD domain-containing protein 3-like</fullName>
    </submittedName>
</protein>